<evidence type="ECO:0000256" key="5">
    <source>
        <dbReference type="ARBA" id="ARBA00023136"/>
    </source>
</evidence>
<dbReference type="NCBIfam" id="TIGR01667">
    <property type="entry name" value="YCCS_YHFK"/>
    <property type="match status" value="1"/>
</dbReference>
<dbReference type="GO" id="GO:0005886">
    <property type="term" value="C:plasma membrane"/>
    <property type="evidence" value="ECO:0007669"/>
    <property type="project" value="UniProtKB-SubCell"/>
</dbReference>
<keyword evidence="11" id="KW-1185">Reference proteome</keyword>
<protein>
    <submittedName>
        <fullName evidence="10">TIGR01666 family membrane protein</fullName>
    </submittedName>
</protein>
<dbReference type="AlphaFoldDB" id="A0A1T4S1J0"/>
<dbReference type="PANTHER" id="PTHR30509:SF8">
    <property type="entry name" value="INNER MEMBRANE PROTEIN YCCS"/>
    <property type="match status" value="1"/>
</dbReference>
<dbReference type="NCBIfam" id="TIGR01666">
    <property type="entry name" value="YCCS"/>
    <property type="match status" value="1"/>
</dbReference>
<dbReference type="EMBL" id="FUXB01000017">
    <property type="protein sequence ID" value="SKA22114.1"/>
    <property type="molecule type" value="Genomic_DNA"/>
</dbReference>
<feature type="transmembrane region" description="Helical" evidence="7">
    <location>
        <begin position="464"/>
        <end position="485"/>
    </location>
</feature>
<feature type="transmembrane region" description="Helical" evidence="7">
    <location>
        <begin position="12"/>
        <end position="31"/>
    </location>
</feature>
<accession>A0A1T4S1J0</accession>
<feature type="transmembrane region" description="Helical" evidence="7">
    <location>
        <begin position="43"/>
        <end position="61"/>
    </location>
</feature>
<dbReference type="InterPro" id="IPR032692">
    <property type="entry name" value="YccS_N"/>
</dbReference>
<proteinExistence type="inferred from homology"/>
<feature type="domain" description="Integral membrane bound transporter" evidence="9">
    <location>
        <begin position="431"/>
        <end position="551"/>
    </location>
</feature>
<keyword evidence="5 7" id="KW-0472">Membrane</keyword>
<reference evidence="11" key="1">
    <citation type="submission" date="2017-02" db="EMBL/GenBank/DDBJ databases">
        <authorList>
            <person name="Varghese N."/>
            <person name="Submissions S."/>
        </authorList>
    </citation>
    <scope>NUCLEOTIDE SEQUENCE [LARGE SCALE GENOMIC DNA]</scope>
    <source>
        <strain evidence="11">DSM 19608</strain>
    </source>
</reference>
<evidence type="ECO:0000256" key="1">
    <source>
        <dbReference type="ARBA" id="ARBA00004651"/>
    </source>
</evidence>
<dbReference type="STRING" id="1123491.SAMN02745782_02952"/>
<evidence type="ECO:0000256" key="6">
    <source>
        <dbReference type="ARBA" id="ARBA00043993"/>
    </source>
</evidence>
<gene>
    <name evidence="10" type="ORF">SAMN02745782_02952</name>
</gene>
<keyword evidence="4 7" id="KW-1133">Transmembrane helix</keyword>
<keyword evidence="2" id="KW-1003">Cell membrane</keyword>
<evidence type="ECO:0000256" key="4">
    <source>
        <dbReference type="ARBA" id="ARBA00022989"/>
    </source>
</evidence>
<dbReference type="Proteomes" id="UP000190834">
    <property type="component" value="Unassembled WGS sequence"/>
</dbReference>
<evidence type="ECO:0000256" key="7">
    <source>
        <dbReference type="SAM" id="Phobius"/>
    </source>
</evidence>
<name>A0A1T4S1J0_VIBCI</name>
<keyword evidence="3 7" id="KW-0812">Transmembrane</keyword>
<dbReference type="InterPro" id="IPR010020">
    <property type="entry name" value="Integral_membrane_YCCS_YHJK"/>
</dbReference>
<evidence type="ECO:0000256" key="3">
    <source>
        <dbReference type="ARBA" id="ARBA00022692"/>
    </source>
</evidence>
<feature type="transmembrane region" description="Helical" evidence="7">
    <location>
        <begin position="165"/>
        <end position="188"/>
    </location>
</feature>
<dbReference type="PANTHER" id="PTHR30509">
    <property type="entry name" value="P-HYDROXYBENZOIC ACID EFFLUX PUMP SUBUNIT-RELATED"/>
    <property type="match status" value="1"/>
</dbReference>
<dbReference type="InterPro" id="IPR049453">
    <property type="entry name" value="Memb_transporter_dom"/>
</dbReference>
<sequence length="744" mass="84330">MTFLFSIRLLDQRSVTLSVFFLALTATVKRLNQIRLYWANKTINYSLLILITLLGVVIPAWHYNLNTWITPLILGVIAAALAERDDRFTGRLKSIMLTLVCFAIAAFSIEILFKMPLLFAIGLFSSTFIFIMLGAIGARYASIAFASLLIAIYTMLGAHQSTNIWFQPLLLLSGSAWYYFLSMLWYAFWPMQPVQQSLATVFLQLGQYLDAKSQLFYPVSNLVPQPYRIAEANLNAATVNALNQCKATLLTRAKRGHVDSASDRFLSLYFLAQDIHERASSSHYRYQELAEHFGRTDVLFRFKHLLHAQAQACRDIALSIRLGLPYQHRGDSILALDELLLSLTYLQEQQRPEWKRLLAQLGYLFNNLATVEKQLNNVSNPDVHKSEDDVLHDTEAHSLKSMWQRLKANLTPDSLLFRHAVRMSIALTTGYAILQGLGLERGYWILLTTLFVCQPNYAATRQKLVSRVIGTLAGLLIGVPLLTLFPSQESQLVFIVISGVMFFAFRLNNYSYATGFITLLVLFCFNQLGEGYAVVLPRLADTLIGCILAVAAVILILPDWQSKRLHKVMAEAIEANKHYLAQIIGQYRVGKKDNLSYRIARRDAHNQDAALSAAVSNMLAEPGKYRTATDESFRFLTLNHALLSYISALGAHRTRIDDEHVHQLVLDSHRVIHQHLEVLYQQLFTHCDECDTSSIDDAGLEKRLAEWREEDDGSARMVLQQLHLIFRMLPELHSLASKFAVRVN</sequence>
<feature type="transmembrane region" description="Helical" evidence="7">
    <location>
        <begin position="143"/>
        <end position="159"/>
    </location>
</feature>
<comment type="similarity">
    <text evidence="6">Belongs to the YccS/YhfK family.</text>
</comment>
<evidence type="ECO:0000256" key="2">
    <source>
        <dbReference type="ARBA" id="ARBA00022475"/>
    </source>
</evidence>
<feature type="transmembrane region" description="Helical" evidence="7">
    <location>
        <begin position="512"/>
        <end position="529"/>
    </location>
</feature>
<evidence type="ECO:0000313" key="10">
    <source>
        <dbReference type="EMBL" id="SKA22114.1"/>
    </source>
</evidence>
<feature type="transmembrane region" description="Helical" evidence="7">
    <location>
        <begin position="95"/>
        <end position="113"/>
    </location>
</feature>
<dbReference type="InterPro" id="IPR010019">
    <property type="entry name" value="Integral_membrane_YccS"/>
</dbReference>
<feature type="domain" description="Integral membrane protein YccS N-terminal" evidence="8">
    <location>
        <begin position="95"/>
        <end position="375"/>
    </location>
</feature>
<feature type="transmembrane region" description="Helical" evidence="7">
    <location>
        <begin position="535"/>
        <end position="557"/>
    </location>
</feature>
<feature type="transmembrane region" description="Helical" evidence="7">
    <location>
        <begin position="67"/>
        <end position="83"/>
    </location>
</feature>
<dbReference type="Pfam" id="PF12805">
    <property type="entry name" value="FUSC-like"/>
    <property type="match status" value="1"/>
</dbReference>
<feature type="transmembrane region" description="Helical" evidence="7">
    <location>
        <begin position="119"/>
        <end position="136"/>
    </location>
</feature>
<evidence type="ECO:0000313" key="11">
    <source>
        <dbReference type="Proteomes" id="UP000190834"/>
    </source>
</evidence>
<evidence type="ECO:0000259" key="8">
    <source>
        <dbReference type="Pfam" id="PF12805"/>
    </source>
</evidence>
<evidence type="ECO:0000259" key="9">
    <source>
        <dbReference type="Pfam" id="PF13515"/>
    </source>
</evidence>
<comment type="subcellular location">
    <subcellularLocation>
        <location evidence="1">Cell membrane</location>
        <topology evidence="1">Multi-pass membrane protein</topology>
    </subcellularLocation>
</comment>
<organism evidence="10 11">
    <name type="scientific">Vibrio cincinnatiensis DSM 19608</name>
    <dbReference type="NCBI Taxonomy" id="1123491"/>
    <lineage>
        <taxon>Bacteria</taxon>
        <taxon>Pseudomonadati</taxon>
        <taxon>Pseudomonadota</taxon>
        <taxon>Gammaproteobacteria</taxon>
        <taxon>Vibrionales</taxon>
        <taxon>Vibrionaceae</taxon>
        <taxon>Vibrio</taxon>
    </lineage>
</organism>
<dbReference type="Pfam" id="PF13515">
    <property type="entry name" value="FUSC_2"/>
    <property type="match status" value="1"/>
</dbReference>